<feature type="compositionally biased region" description="Basic and acidic residues" evidence="3">
    <location>
        <begin position="331"/>
        <end position="341"/>
    </location>
</feature>
<feature type="compositionally biased region" description="Pro residues" evidence="3">
    <location>
        <begin position="378"/>
        <end position="388"/>
    </location>
</feature>
<organism evidence="5 6">
    <name type="scientific">Actinokineospora iranica</name>
    <dbReference type="NCBI Taxonomy" id="1271860"/>
    <lineage>
        <taxon>Bacteria</taxon>
        <taxon>Bacillati</taxon>
        <taxon>Actinomycetota</taxon>
        <taxon>Actinomycetes</taxon>
        <taxon>Pseudonocardiales</taxon>
        <taxon>Pseudonocardiaceae</taxon>
        <taxon>Actinokineospora</taxon>
    </lineage>
</organism>
<evidence type="ECO:0000259" key="4">
    <source>
        <dbReference type="PROSITE" id="PS50853"/>
    </source>
</evidence>
<feature type="compositionally biased region" description="Pro residues" evidence="3">
    <location>
        <begin position="429"/>
        <end position="438"/>
    </location>
</feature>
<dbReference type="RefSeq" id="WP_139191017.1">
    <property type="nucleotide sequence ID" value="NZ_FMZZ01000018.1"/>
</dbReference>
<dbReference type="AlphaFoldDB" id="A0A1G6XRW0"/>
<dbReference type="SMART" id="SM00060">
    <property type="entry name" value="FN3"/>
    <property type="match status" value="1"/>
</dbReference>
<evidence type="ECO:0000256" key="3">
    <source>
        <dbReference type="SAM" id="MobiDB-lite"/>
    </source>
</evidence>
<dbReference type="STRING" id="1271860.SAMN05216174_11861"/>
<dbReference type="InterPro" id="IPR013783">
    <property type="entry name" value="Ig-like_fold"/>
</dbReference>
<dbReference type="PROSITE" id="PS50853">
    <property type="entry name" value="FN3"/>
    <property type="match status" value="1"/>
</dbReference>
<keyword evidence="1" id="KW-0378">Hydrolase</keyword>
<proteinExistence type="predicted"/>
<gene>
    <name evidence="5" type="ORF">SAMN05216174_11861</name>
</gene>
<keyword evidence="2" id="KW-0624">Polysaccharide degradation</keyword>
<evidence type="ECO:0000313" key="5">
    <source>
        <dbReference type="EMBL" id="SDD80127.1"/>
    </source>
</evidence>
<dbReference type="InterPro" id="IPR036116">
    <property type="entry name" value="FN3_sf"/>
</dbReference>
<feature type="compositionally biased region" description="Low complexity" evidence="3">
    <location>
        <begin position="389"/>
        <end position="398"/>
    </location>
</feature>
<name>A0A1G6XRW0_9PSEU</name>
<feature type="region of interest" description="Disordered" evidence="3">
    <location>
        <begin position="317"/>
        <end position="341"/>
    </location>
</feature>
<dbReference type="CDD" id="cd00063">
    <property type="entry name" value="FN3"/>
    <property type="match status" value="1"/>
</dbReference>
<dbReference type="EMBL" id="FMZZ01000018">
    <property type="protein sequence ID" value="SDD80127.1"/>
    <property type="molecule type" value="Genomic_DNA"/>
</dbReference>
<dbReference type="Gene3D" id="2.60.40.10">
    <property type="entry name" value="Immunoglobulins"/>
    <property type="match status" value="1"/>
</dbReference>
<dbReference type="GO" id="GO:0016798">
    <property type="term" value="F:hydrolase activity, acting on glycosyl bonds"/>
    <property type="evidence" value="ECO:0007669"/>
    <property type="project" value="UniProtKB-KW"/>
</dbReference>
<keyword evidence="1" id="KW-0326">Glycosidase</keyword>
<feature type="compositionally biased region" description="Pro residues" evidence="3">
    <location>
        <begin position="399"/>
        <end position="411"/>
    </location>
</feature>
<protein>
    <submittedName>
        <fullName evidence="5">Fibronectin type III domain-containing protein</fullName>
    </submittedName>
</protein>
<dbReference type="OrthoDB" id="3405767at2"/>
<dbReference type="SUPFAM" id="SSF50969">
    <property type="entry name" value="YVTN repeat-like/Quinoprotein amine dehydrogenase"/>
    <property type="match status" value="1"/>
</dbReference>
<evidence type="ECO:0000256" key="2">
    <source>
        <dbReference type="ARBA" id="ARBA00023326"/>
    </source>
</evidence>
<dbReference type="SUPFAM" id="SSF49265">
    <property type="entry name" value="Fibronectin type III"/>
    <property type="match status" value="1"/>
</dbReference>
<dbReference type="Pfam" id="PF00041">
    <property type="entry name" value="fn3"/>
    <property type="match status" value="1"/>
</dbReference>
<feature type="domain" description="Fibronectin type-III" evidence="4">
    <location>
        <begin position="443"/>
        <end position="535"/>
    </location>
</feature>
<accession>A0A1G6XRW0</accession>
<dbReference type="InterPro" id="IPR011044">
    <property type="entry name" value="Quino_amine_DH_bsu"/>
</dbReference>
<reference evidence="6" key="1">
    <citation type="submission" date="2016-10" db="EMBL/GenBank/DDBJ databases">
        <authorList>
            <person name="Varghese N."/>
            <person name="Submissions S."/>
        </authorList>
    </citation>
    <scope>NUCLEOTIDE SEQUENCE [LARGE SCALE GENOMIC DNA]</scope>
    <source>
        <strain evidence="6">IBRC-M 10403</strain>
    </source>
</reference>
<evidence type="ECO:0000313" key="6">
    <source>
        <dbReference type="Proteomes" id="UP000199501"/>
    </source>
</evidence>
<evidence type="ECO:0000256" key="1">
    <source>
        <dbReference type="ARBA" id="ARBA00023295"/>
    </source>
</evidence>
<keyword evidence="6" id="KW-1185">Reference proteome</keyword>
<feature type="region of interest" description="Disordered" evidence="3">
    <location>
        <begin position="364"/>
        <end position="444"/>
    </location>
</feature>
<dbReference type="InterPro" id="IPR003961">
    <property type="entry name" value="FN3_dom"/>
</dbReference>
<dbReference type="Proteomes" id="UP000199501">
    <property type="component" value="Unassembled WGS sequence"/>
</dbReference>
<keyword evidence="2" id="KW-0119">Carbohydrate metabolism</keyword>
<dbReference type="GO" id="GO:0000272">
    <property type="term" value="P:polysaccharide catabolic process"/>
    <property type="evidence" value="ECO:0007669"/>
    <property type="project" value="UniProtKB-KW"/>
</dbReference>
<sequence>MNLGTRSRQALTGSLRRRLPTALLAVGCLSGVVVAVSGAATPTPGAAFLPPGHWVYNAALGAIFHIDGGTGNVDAKVDGVQAAPGSEVVQGDTKGYVVSPTEIPMVDLPSQTVEKTLDPETEEPGIPIRVEGGPYVLYPKAGTLSRLGDPMLALKVGGPVVDFAATPQGRVWLRRTDTGQLCRVAPGATDVPCPVAIPGNDAGSLTVVGDTPVFVDSATNTAHAVADTGLGPGVHLGIDIPDAAAVAASDVSGRVAIFDPAKSTLHLVDPGLDPARPQAKPIPVTVPKGEYTEPVSSGGVVALIDRSSRKLLTYDADGRPQHARPIPAETGEPRLTKGDDHKVYVEGDKGGHVLVLDRDGRITDVPVDGKVNPTRGPVAPPVAPPPPTDTTTTGATAPPARPADTGPPPARPVDTRPPVAPQRTRTTPPAKPTAPPPTIAASPPGAPVGVAAAPGPGSATVTWSPASANGSAITGYTVTWSGGGRSGSHRLGGGATAFTVTGLANRVSYTITVRAANAVGSGPAASATPVTPVPTPQVVIARGDRECDPDADYASKPGCAPMRITLTGFPPRTRVKAFPHSTAAGYSNPGSSQTTDRNGEITFHAFDYHGIGHTVWVTVETSNGTFESNRLKWTEN</sequence>